<sequence>MGLMVVYSLNPLEEHILHLMLLEELEGHVNEAFLDLGVSGFKRMVMANEIHERLASGVRSLEVHNENERTIILLRLIARPHRILDIWVLLRNLDMKRQHLYKTEIFNKLLLYEKPKSESWVMYIETDALEVLDPFQKHFQHLVITESL</sequence>
<gene>
    <name evidence="1" type="ORF">Tci_372803</name>
</gene>
<feature type="non-terminal residue" evidence="1">
    <location>
        <position position="148"/>
    </location>
</feature>
<protein>
    <submittedName>
        <fullName evidence="1">Uncharacterized protein</fullName>
    </submittedName>
</protein>
<proteinExistence type="predicted"/>
<dbReference type="EMBL" id="BKCJ010145187">
    <property type="protein sequence ID" value="GEY00829.1"/>
    <property type="molecule type" value="Genomic_DNA"/>
</dbReference>
<name>A0A699HKX9_TANCI</name>
<organism evidence="1">
    <name type="scientific">Tanacetum cinerariifolium</name>
    <name type="common">Dalmatian daisy</name>
    <name type="synonym">Chrysanthemum cinerariifolium</name>
    <dbReference type="NCBI Taxonomy" id="118510"/>
    <lineage>
        <taxon>Eukaryota</taxon>
        <taxon>Viridiplantae</taxon>
        <taxon>Streptophyta</taxon>
        <taxon>Embryophyta</taxon>
        <taxon>Tracheophyta</taxon>
        <taxon>Spermatophyta</taxon>
        <taxon>Magnoliopsida</taxon>
        <taxon>eudicotyledons</taxon>
        <taxon>Gunneridae</taxon>
        <taxon>Pentapetalae</taxon>
        <taxon>asterids</taxon>
        <taxon>campanulids</taxon>
        <taxon>Asterales</taxon>
        <taxon>Asteraceae</taxon>
        <taxon>Asteroideae</taxon>
        <taxon>Anthemideae</taxon>
        <taxon>Anthemidinae</taxon>
        <taxon>Tanacetum</taxon>
    </lineage>
</organism>
<reference evidence="1" key="1">
    <citation type="journal article" date="2019" name="Sci. Rep.">
        <title>Draft genome of Tanacetum cinerariifolium, the natural source of mosquito coil.</title>
        <authorList>
            <person name="Yamashiro T."/>
            <person name="Shiraishi A."/>
            <person name="Satake H."/>
            <person name="Nakayama K."/>
        </authorList>
    </citation>
    <scope>NUCLEOTIDE SEQUENCE</scope>
</reference>
<accession>A0A699HKX9</accession>
<comment type="caution">
    <text evidence="1">The sequence shown here is derived from an EMBL/GenBank/DDBJ whole genome shotgun (WGS) entry which is preliminary data.</text>
</comment>
<dbReference type="AlphaFoldDB" id="A0A699HKX9"/>
<evidence type="ECO:0000313" key="1">
    <source>
        <dbReference type="EMBL" id="GEY00829.1"/>
    </source>
</evidence>